<dbReference type="Proteomes" id="UP000596857">
    <property type="component" value="Unassembled WGS sequence"/>
</dbReference>
<evidence type="ECO:0000256" key="4">
    <source>
        <dbReference type="SAM" id="MobiDB-lite"/>
    </source>
</evidence>
<feature type="region of interest" description="Disordered" evidence="4">
    <location>
        <begin position="26"/>
        <end position="54"/>
    </location>
</feature>
<dbReference type="InterPro" id="IPR050309">
    <property type="entry name" value="Type-B_Carboxylest/Lipase"/>
</dbReference>
<dbReference type="EMBL" id="WHOB01000012">
    <property type="protein sequence ID" value="NOU77509.1"/>
    <property type="molecule type" value="Genomic_DNA"/>
</dbReference>
<evidence type="ECO:0000256" key="2">
    <source>
        <dbReference type="ARBA" id="ARBA00022801"/>
    </source>
</evidence>
<evidence type="ECO:0000256" key="3">
    <source>
        <dbReference type="RuleBase" id="RU361235"/>
    </source>
</evidence>
<dbReference type="InterPro" id="IPR002018">
    <property type="entry name" value="CarbesteraseB"/>
</dbReference>
<dbReference type="PROSITE" id="PS51257">
    <property type="entry name" value="PROKAR_LIPOPROTEIN"/>
    <property type="match status" value="1"/>
</dbReference>
<comment type="similarity">
    <text evidence="1 3">Belongs to the type-B carboxylesterase/lipase family.</text>
</comment>
<protein>
    <recommendedName>
        <fullName evidence="3">Carboxylic ester hydrolase</fullName>
        <ecNumber evidence="3">3.1.1.-</ecNumber>
    </recommendedName>
</protein>
<evidence type="ECO:0000259" key="5">
    <source>
        <dbReference type="Pfam" id="PF00135"/>
    </source>
</evidence>
<feature type="chain" id="PRO_5045006254" description="Carboxylic ester hydrolase" evidence="3">
    <location>
        <begin position="20"/>
        <end position="577"/>
    </location>
</feature>
<dbReference type="SUPFAM" id="SSF53474">
    <property type="entry name" value="alpha/beta-Hydrolases"/>
    <property type="match status" value="1"/>
</dbReference>
<keyword evidence="2 3" id="KW-0378">Hydrolase</keyword>
<keyword evidence="7" id="KW-1185">Reference proteome</keyword>
<evidence type="ECO:0000313" key="7">
    <source>
        <dbReference type="Proteomes" id="UP000596857"/>
    </source>
</evidence>
<evidence type="ECO:0000256" key="1">
    <source>
        <dbReference type="ARBA" id="ARBA00005964"/>
    </source>
</evidence>
<organism evidence="6 7">
    <name type="scientific">Paenibacillus phytohabitans</name>
    <dbReference type="NCBI Taxonomy" id="2654978"/>
    <lineage>
        <taxon>Bacteria</taxon>
        <taxon>Bacillati</taxon>
        <taxon>Bacillota</taxon>
        <taxon>Bacilli</taxon>
        <taxon>Bacillales</taxon>
        <taxon>Paenibacillaceae</taxon>
        <taxon>Paenibacillus</taxon>
    </lineage>
</organism>
<reference evidence="6 7" key="1">
    <citation type="submission" date="2019-10" db="EMBL/GenBank/DDBJ databases">
        <title>Description of Paenibacillus terricola sp. nov.</title>
        <authorList>
            <person name="Carlier A."/>
            <person name="Qi S."/>
        </authorList>
    </citation>
    <scope>NUCLEOTIDE SEQUENCE [LARGE SCALE GENOMIC DNA]</scope>
    <source>
        <strain evidence="6 7">LMG 31459</strain>
    </source>
</reference>
<name>A0ABX1YCH5_9BACL</name>
<feature type="signal peptide" evidence="3">
    <location>
        <begin position="1"/>
        <end position="19"/>
    </location>
</feature>
<keyword evidence="3" id="KW-0732">Signal</keyword>
<dbReference type="Pfam" id="PF00135">
    <property type="entry name" value="COesterase"/>
    <property type="match status" value="1"/>
</dbReference>
<dbReference type="RefSeq" id="WP_171715794.1">
    <property type="nucleotide sequence ID" value="NZ_WHOB01000012.1"/>
</dbReference>
<proteinExistence type="inferred from homology"/>
<gene>
    <name evidence="6" type="ORF">GC101_01305</name>
</gene>
<dbReference type="PROSITE" id="PS00122">
    <property type="entry name" value="CARBOXYLESTERASE_B_1"/>
    <property type="match status" value="1"/>
</dbReference>
<dbReference type="EC" id="3.1.1.-" evidence="3"/>
<dbReference type="InterPro" id="IPR029058">
    <property type="entry name" value="AB_hydrolase_fold"/>
</dbReference>
<sequence length="577" mass="62616">MKKTFVLLLFLTMAFGIVACEDNDTATNTKGNNVNESTKTDSIAKSGSEDSTKVISEEKQPVMPAVVTMDKGSIMGYGDNGIYTFKGISYGNYERFKYATAAESYGTEERPSFALTNGSVSPQSNTRTEYSNWAAAAAFMTPSESDMFSTESEALNLNVWTDSLDENAKKPVMVFMHGGGLENGGALELKTYNGQYFADYTDVVFVSVNARLNYVGYLDLTAIGGDENLGVADMTLSLEWVRDNISKFGGDPDNVTIMGQSGGGTKVTALASAPAAEGLFSKVVIASGGIATGITPEASTGNANKLVEYIRKNVQNMKNSSDADVFEYLQNIKYDDLVDICESAEVSYGLTTNSPYFKADFYDKNGVVNDVASQYTYMVGSVWAEMGGKNSADAVLGDWGKGGAKPNDAKGNLSMEQREEIMRNQLGDNYDKAVEILGEAYPGHDIYDLRSLVSFAGEEQADHIAKSAPAVYEYIVAYEMPYFGGMTMIHTGDMGFWFHSIDSVPYQIAGDEKNAHKLADTMTSALAAFCTTGNPSTAELKWEPYTKDSHRTMVLDVDSVSKNSSYDDELLNILNVE</sequence>
<dbReference type="Gene3D" id="3.40.50.1820">
    <property type="entry name" value="alpha/beta hydrolase"/>
    <property type="match status" value="1"/>
</dbReference>
<accession>A0ABX1YCH5</accession>
<dbReference type="PANTHER" id="PTHR11559">
    <property type="entry name" value="CARBOXYLESTERASE"/>
    <property type="match status" value="1"/>
</dbReference>
<evidence type="ECO:0000313" key="6">
    <source>
        <dbReference type="EMBL" id="NOU77509.1"/>
    </source>
</evidence>
<comment type="caution">
    <text evidence="6">The sequence shown here is derived from an EMBL/GenBank/DDBJ whole genome shotgun (WGS) entry which is preliminary data.</text>
</comment>
<feature type="compositionally biased region" description="Polar residues" evidence="4">
    <location>
        <begin position="26"/>
        <end position="45"/>
    </location>
</feature>
<dbReference type="InterPro" id="IPR019826">
    <property type="entry name" value="Carboxylesterase_B_AS"/>
</dbReference>
<feature type="domain" description="Carboxylesterase type B" evidence="5">
    <location>
        <begin position="66"/>
        <end position="564"/>
    </location>
</feature>